<sequence length="354" mass="39055">MKLYYSKILLFLLPLNILLTSYHAHNNNDKSSITRHHSPKYISRVLSEGDIQSSNYNNDEEMKSVKERFDDRTSERFEEYEERMKEKRQKHKEERDKNIQKIIEKDKMDKLLEQKIEKGCLMCGCGLGGVAASVGIFGTVAVKELTKAAITAAMVEGEAASKVAGAAKGAEAFKSAVIEGIKTKFGVSIQGDKALVSYFTAKDYTVVTKITQDVHNQYQSTCLLIGRGPGAGYDPSIPICTWVAQETKAARQIQGMIQGNAVSHTNVIRTGVEKIVSNANAAAETAADTATKESIKSSTLAAESTYASCQTAIIASVVAIIIIALVMIIIYLVLRYRRKKKIKKKAEYTKLLKE</sequence>
<feature type="signal peptide" evidence="3">
    <location>
        <begin position="1"/>
        <end position="24"/>
    </location>
</feature>
<gene>
    <name evidence="4" type="ORF">PRG01_0011000</name>
</gene>
<dbReference type="NCBIfam" id="TIGR01477">
    <property type="entry name" value="RIFIN"/>
    <property type="match status" value="1"/>
</dbReference>
<evidence type="ECO:0000313" key="5">
    <source>
        <dbReference type="Proteomes" id="UP000240500"/>
    </source>
</evidence>
<protein>
    <submittedName>
        <fullName evidence="4">Rifin PIR protein, putative</fullName>
    </submittedName>
</protein>
<keyword evidence="1" id="KW-0175">Coiled coil</keyword>
<evidence type="ECO:0000256" key="3">
    <source>
        <dbReference type="SAM" id="SignalP"/>
    </source>
</evidence>
<feature type="coiled-coil region" evidence="1">
    <location>
        <begin position="70"/>
        <end position="101"/>
    </location>
</feature>
<dbReference type="VEuPathDB" id="PlasmoDB:PRG01_0011000"/>
<keyword evidence="2" id="KW-1133">Transmembrane helix</keyword>
<reference evidence="4 5" key="1">
    <citation type="submission" date="2016-09" db="EMBL/GenBank/DDBJ databases">
        <authorList>
            <consortium name="Pathogen Informatics"/>
        </authorList>
    </citation>
    <scope>NUCLEOTIDE SEQUENCE [LARGE SCALE GENOMIC DNA]</scope>
</reference>
<keyword evidence="3" id="KW-0732">Signal</keyword>
<dbReference type="Pfam" id="PF02009">
    <property type="entry name" value="RIFIN"/>
    <property type="match status" value="1"/>
</dbReference>
<evidence type="ECO:0000313" key="4">
    <source>
        <dbReference type="EMBL" id="SOV83887.1"/>
    </source>
</evidence>
<keyword evidence="2" id="KW-0472">Membrane</keyword>
<feature type="chain" id="PRO_5015159926" evidence="3">
    <location>
        <begin position="25"/>
        <end position="354"/>
    </location>
</feature>
<evidence type="ECO:0000256" key="1">
    <source>
        <dbReference type="SAM" id="Coils"/>
    </source>
</evidence>
<dbReference type="EMBL" id="OFAE01000002">
    <property type="protein sequence ID" value="SOV83887.1"/>
    <property type="molecule type" value="Genomic_DNA"/>
</dbReference>
<proteinExistence type="predicted"/>
<organism evidence="4 5">
    <name type="scientific">Plasmodium reichenowi</name>
    <dbReference type="NCBI Taxonomy" id="5854"/>
    <lineage>
        <taxon>Eukaryota</taxon>
        <taxon>Sar</taxon>
        <taxon>Alveolata</taxon>
        <taxon>Apicomplexa</taxon>
        <taxon>Aconoidasida</taxon>
        <taxon>Haemosporida</taxon>
        <taxon>Plasmodiidae</taxon>
        <taxon>Plasmodium</taxon>
        <taxon>Plasmodium (Laverania)</taxon>
    </lineage>
</organism>
<keyword evidence="2" id="KW-0812">Transmembrane</keyword>
<name>A0A2P9DSC3_PLARE</name>
<accession>A0A2P9DSC3</accession>
<feature type="transmembrane region" description="Helical" evidence="2">
    <location>
        <begin position="312"/>
        <end position="334"/>
    </location>
</feature>
<dbReference type="Proteomes" id="UP000240500">
    <property type="component" value="Unassembled WGS sequence"/>
</dbReference>
<dbReference type="AlphaFoldDB" id="A0A2P9DSC3"/>
<evidence type="ECO:0000256" key="2">
    <source>
        <dbReference type="SAM" id="Phobius"/>
    </source>
</evidence>
<dbReference type="InterPro" id="IPR006373">
    <property type="entry name" value="VSA_Rifin"/>
</dbReference>